<dbReference type="EMBL" id="CP059319">
    <property type="protein sequence ID" value="QTH20108.1"/>
    <property type="molecule type" value="Genomic_DNA"/>
</dbReference>
<dbReference type="RefSeq" id="WP_047169178.1">
    <property type="nucleotide sequence ID" value="NZ_CP059319.1"/>
</dbReference>
<protein>
    <submittedName>
        <fullName evidence="1">Uncharacterized protein</fullName>
    </submittedName>
</protein>
<accession>A0A975CZY4</accession>
<name>A0A975CZY4_9SPHN</name>
<dbReference type="Proteomes" id="UP000664914">
    <property type="component" value="Chromosome"/>
</dbReference>
<evidence type="ECO:0000313" key="1">
    <source>
        <dbReference type="EMBL" id="QTH20108.1"/>
    </source>
</evidence>
<proteinExistence type="predicted"/>
<gene>
    <name evidence="1" type="ORF">HRJ34_17315</name>
</gene>
<reference evidence="1" key="2">
    <citation type="submission" date="2021-04" db="EMBL/GenBank/DDBJ databases">
        <title>Isolation and genomic analysis of the ibuprofen-degrading bacterium Sphingomonas strain MPO218.</title>
        <authorList>
            <person name="Aulestia M."/>
            <person name="Flores A."/>
            <person name="Mangas E.L."/>
            <person name="Perez-Pulido A.J."/>
            <person name="Santero E."/>
            <person name="Camacho E.M."/>
        </authorList>
    </citation>
    <scope>NUCLEOTIDE SEQUENCE</scope>
    <source>
        <strain evidence="1">MPO218</strain>
    </source>
</reference>
<evidence type="ECO:0000313" key="2">
    <source>
        <dbReference type="Proteomes" id="UP000664914"/>
    </source>
</evidence>
<organism evidence="1 2">
    <name type="scientific">Rhizorhabdus wittichii</name>
    <dbReference type="NCBI Taxonomy" id="160791"/>
    <lineage>
        <taxon>Bacteria</taxon>
        <taxon>Pseudomonadati</taxon>
        <taxon>Pseudomonadota</taxon>
        <taxon>Alphaproteobacteria</taxon>
        <taxon>Sphingomonadales</taxon>
        <taxon>Sphingomonadaceae</taxon>
        <taxon>Rhizorhabdus</taxon>
    </lineage>
</organism>
<sequence length="131" mass="13859">MRQEIDLHGVHIVLLSSITEVRACDRDAVVVSGSHGGASVVDYALRYPLRGVFFNDAGVGKDLAGIVSLAELERHGLAAGAVAHISARIGDAEDGFLCGWLSHLNGPARASGLREKDLLRDAIPRCFGRTG</sequence>
<reference evidence="1" key="1">
    <citation type="submission" date="2020-07" db="EMBL/GenBank/DDBJ databases">
        <authorList>
            <person name="Camacho E."/>
        </authorList>
    </citation>
    <scope>NUCLEOTIDE SEQUENCE</scope>
    <source>
        <strain evidence="1">MPO218</strain>
    </source>
</reference>
<dbReference type="AlphaFoldDB" id="A0A975CZY4"/>